<dbReference type="InterPro" id="IPR011009">
    <property type="entry name" value="Kinase-like_dom_sf"/>
</dbReference>
<dbReference type="SUPFAM" id="SSF56112">
    <property type="entry name" value="Protein kinase-like (PK-like)"/>
    <property type="match status" value="1"/>
</dbReference>
<dbReference type="PANTHER" id="PTHR37171">
    <property type="entry name" value="SERINE/THREONINE-PROTEIN KINASE YRZF-RELATED"/>
    <property type="match status" value="1"/>
</dbReference>
<proteinExistence type="predicted"/>
<dbReference type="Gene3D" id="1.10.510.10">
    <property type="entry name" value="Transferase(Phosphotransferase) domain 1"/>
    <property type="match status" value="1"/>
</dbReference>
<gene>
    <name evidence="2" type="ORF">ACFSX3_25930</name>
</gene>
<evidence type="ECO:0000313" key="3">
    <source>
        <dbReference type="Proteomes" id="UP001597448"/>
    </source>
</evidence>
<comment type="caution">
    <text evidence="2">The sequence shown here is derived from an EMBL/GenBank/DDBJ whole genome shotgun (WGS) entry which is preliminary data.</text>
</comment>
<dbReference type="InterPro" id="IPR000719">
    <property type="entry name" value="Prot_kinase_dom"/>
</dbReference>
<evidence type="ECO:0000313" key="2">
    <source>
        <dbReference type="EMBL" id="MFD2413327.1"/>
    </source>
</evidence>
<dbReference type="Proteomes" id="UP001597448">
    <property type="component" value="Unassembled WGS sequence"/>
</dbReference>
<dbReference type="RefSeq" id="WP_209993672.1">
    <property type="nucleotide sequence ID" value="NZ_JBHSVQ010000001.1"/>
</dbReference>
<dbReference type="PANTHER" id="PTHR37171:SF1">
    <property type="entry name" value="SERINE_THREONINE-PROTEIN KINASE YRZF-RELATED"/>
    <property type="match status" value="1"/>
</dbReference>
<name>A0ABW5FHT8_9BACL</name>
<organism evidence="2 3">
    <name type="scientific">Paenibacillus rhizoplanae</name>
    <dbReference type="NCBI Taxonomy" id="1917181"/>
    <lineage>
        <taxon>Bacteria</taxon>
        <taxon>Bacillati</taxon>
        <taxon>Bacillota</taxon>
        <taxon>Bacilli</taxon>
        <taxon>Bacillales</taxon>
        <taxon>Paenibacillaceae</taxon>
        <taxon>Paenibacillus</taxon>
    </lineage>
</organism>
<evidence type="ECO:0000259" key="1">
    <source>
        <dbReference type="PROSITE" id="PS50011"/>
    </source>
</evidence>
<dbReference type="InterPro" id="IPR052396">
    <property type="entry name" value="Meiotic_Drive_Suppr_Kinase"/>
</dbReference>
<protein>
    <submittedName>
        <fullName evidence="2">Serine/threonine protein kinase</fullName>
    </submittedName>
</protein>
<accession>A0ABW5FHT8</accession>
<keyword evidence="2" id="KW-0418">Kinase</keyword>
<dbReference type="EMBL" id="JBHUKY010000064">
    <property type="protein sequence ID" value="MFD2413327.1"/>
    <property type="molecule type" value="Genomic_DNA"/>
</dbReference>
<keyword evidence="3" id="KW-1185">Reference proteome</keyword>
<feature type="domain" description="Protein kinase" evidence="1">
    <location>
        <begin position="33"/>
        <end position="221"/>
    </location>
</feature>
<dbReference type="GO" id="GO:0004674">
    <property type="term" value="F:protein serine/threonine kinase activity"/>
    <property type="evidence" value="ECO:0007669"/>
    <property type="project" value="UniProtKB-KW"/>
</dbReference>
<sequence>MEKLLEQITGELLGQVSIESVNPLEPVKVGGVPKPWKVLGTGNYAAVFCRQGAEEYAVKIYAPGRPGIEEETEVYRLLGQHPAFSECYYAGADFLVLKRLGGVTFYDSMQRGILITGQAIEDIDNALQYARSRGLRPHDIHAKNVMLRDGRGLIVDVSDFLKDDDCSMWEDYKQLYYRLYQPVASRRVFPVPRLILEAVRRGYRFWRRRKQGRSGFTLFRK</sequence>
<keyword evidence="2" id="KW-0808">Transferase</keyword>
<reference evidence="3" key="1">
    <citation type="journal article" date="2019" name="Int. J. Syst. Evol. Microbiol.">
        <title>The Global Catalogue of Microorganisms (GCM) 10K type strain sequencing project: providing services to taxonomists for standard genome sequencing and annotation.</title>
        <authorList>
            <consortium name="The Broad Institute Genomics Platform"/>
            <consortium name="The Broad Institute Genome Sequencing Center for Infectious Disease"/>
            <person name="Wu L."/>
            <person name="Ma J."/>
        </authorList>
    </citation>
    <scope>NUCLEOTIDE SEQUENCE [LARGE SCALE GENOMIC DNA]</scope>
    <source>
        <strain evidence="3">CCM 8725</strain>
    </source>
</reference>
<dbReference type="PROSITE" id="PS50011">
    <property type="entry name" value="PROTEIN_KINASE_DOM"/>
    <property type="match status" value="1"/>
</dbReference>
<keyword evidence="2" id="KW-0723">Serine/threonine-protein kinase</keyword>